<dbReference type="PANTHER" id="PTHR24305">
    <property type="entry name" value="CYTOCHROME P450"/>
    <property type="match status" value="1"/>
</dbReference>
<sequence>MHTSSGGQSNPREYEISLSAAYDVGIVRAVYRLYLHPLSHYPGPRLAAIPKPWYERYWNFYQNGLLLFEIDRLHQRLGPVIRIAPNELHINDPEVFLEMTKISSQFTKDPNFYDFITFPSTSVGETDPVCHRIRRQVLTPAFSPSRVQEMAPMVKSKADHLLGRFEEFANRDEPVSMFRGTKAFMMDVISSVVFGKEMGCIADPDFRNKFIEYLHVTFEMGWTATAFPNLTRFSLFLPGWLSESLFPVPIMELKKKCIGLMDSYLRERDAPTVGSQSNKSEERDFNRSIIIDLLVDPASARDQFHERVTKELATTFPDTREEITYDKAKELPYLTVIIKEILRYSSPLPGKAPRVPDLFLPERWLAADASHLEKYMTSFYRGTRQCFGKEEPILRSLAYCEMYTLLANLFRRFKLETYYTTDADMQWIDLLMTL</sequence>
<evidence type="ECO:0000256" key="1">
    <source>
        <dbReference type="ARBA" id="ARBA00001971"/>
    </source>
</evidence>
<dbReference type="PANTHER" id="PTHR24305:SF157">
    <property type="entry name" value="N-ACETYLTRYPTOPHAN 6-HYDROXYLASE IVOC-RELATED"/>
    <property type="match status" value="1"/>
</dbReference>
<dbReference type="Gene3D" id="1.10.630.10">
    <property type="entry name" value="Cytochrome P450"/>
    <property type="match status" value="3"/>
</dbReference>
<keyword evidence="6" id="KW-0503">Monooxygenase</keyword>
<dbReference type="Proteomes" id="UP000799291">
    <property type="component" value="Unassembled WGS sequence"/>
</dbReference>
<evidence type="ECO:0000256" key="5">
    <source>
        <dbReference type="ARBA" id="ARBA00023004"/>
    </source>
</evidence>
<dbReference type="InterPro" id="IPR036396">
    <property type="entry name" value="Cyt_P450_sf"/>
</dbReference>
<keyword evidence="5" id="KW-0408">Iron</keyword>
<dbReference type="InterPro" id="IPR001128">
    <property type="entry name" value="Cyt_P450"/>
</dbReference>
<reference evidence="7" key="1">
    <citation type="journal article" date="2020" name="Stud. Mycol.">
        <title>101 Dothideomycetes genomes: a test case for predicting lifestyles and emergence of pathogens.</title>
        <authorList>
            <person name="Haridas S."/>
            <person name="Albert R."/>
            <person name="Binder M."/>
            <person name="Bloem J."/>
            <person name="Labutti K."/>
            <person name="Salamov A."/>
            <person name="Andreopoulos B."/>
            <person name="Baker S."/>
            <person name="Barry K."/>
            <person name="Bills G."/>
            <person name="Bluhm B."/>
            <person name="Cannon C."/>
            <person name="Castanera R."/>
            <person name="Culley D."/>
            <person name="Daum C."/>
            <person name="Ezra D."/>
            <person name="Gonzalez J."/>
            <person name="Henrissat B."/>
            <person name="Kuo A."/>
            <person name="Liang C."/>
            <person name="Lipzen A."/>
            <person name="Lutzoni F."/>
            <person name="Magnuson J."/>
            <person name="Mondo S."/>
            <person name="Nolan M."/>
            <person name="Ohm R."/>
            <person name="Pangilinan J."/>
            <person name="Park H.-J."/>
            <person name="Ramirez L."/>
            <person name="Alfaro M."/>
            <person name="Sun H."/>
            <person name="Tritt A."/>
            <person name="Yoshinaga Y."/>
            <person name="Zwiers L.-H."/>
            <person name="Turgeon B."/>
            <person name="Goodwin S."/>
            <person name="Spatafora J."/>
            <person name="Crous P."/>
            <person name="Grigoriev I."/>
        </authorList>
    </citation>
    <scope>NUCLEOTIDE SEQUENCE</scope>
    <source>
        <strain evidence="7">CBS 122367</strain>
    </source>
</reference>
<dbReference type="GO" id="GO:0020037">
    <property type="term" value="F:heme binding"/>
    <property type="evidence" value="ECO:0007669"/>
    <property type="project" value="InterPro"/>
</dbReference>
<dbReference type="Pfam" id="PF00067">
    <property type="entry name" value="p450"/>
    <property type="match status" value="3"/>
</dbReference>
<accession>A0A6G1IV18</accession>
<dbReference type="SUPFAM" id="SSF48264">
    <property type="entry name" value="Cytochrome P450"/>
    <property type="match status" value="1"/>
</dbReference>
<dbReference type="OrthoDB" id="3945418at2759"/>
<protein>
    <submittedName>
        <fullName evidence="7">Cytochrome P450</fullName>
    </submittedName>
</protein>
<keyword evidence="4" id="KW-0560">Oxidoreductase</keyword>
<comment type="similarity">
    <text evidence="2">Belongs to the cytochrome P450 family.</text>
</comment>
<dbReference type="GO" id="GO:0005506">
    <property type="term" value="F:iron ion binding"/>
    <property type="evidence" value="ECO:0007669"/>
    <property type="project" value="InterPro"/>
</dbReference>
<organism evidence="7 8">
    <name type="scientific">Lentithecium fluviatile CBS 122367</name>
    <dbReference type="NCBI Taxonomy" id="1168545"/>
    <lineage>
        <taxon>Eukaryota</taxon>
        <taxon>Fungi</taxon>
        <taxon>Dikarya</taxon>
        <taxon>Ascomycota</taxon>
        <taxon>Pezizomycotina</taxon>
        <taxon>Dothideomycetes</taxon>
        <taxon>Pleosporomycetidae</taxon>
        <taxon>Pleosporales</taxon>
        <taxon>Massarineae</taxon>
        <taxon>Lentitheciaceae</taxon>
        <taxon>Lentithecium</taxon>
    </lineage>
</organism>
<gene>
    <name evidence="7" type="ORF">K458DRAFT_444233</name>
</gene>
<name>A0A6G1IV18_9PLEO</name>
<keyword evidence="3" id="KW-0479">Metal-binding</keyword>
<evidence type="ECO:0000256" key="6">
    <source>
        <dbReference type="ARBA" id="ARBA00023033"/>
    </source>
</evidence>
<evidence type="ECO:0000313" key="7">
    <source>
        <dbReference type="EMBL" id="KAF2682097.1"/>
    </source>
</evidence>
<dbReference type="EMBL" id="MU005588">
    <property type="protein sequence ID" value="KAF2682097.1"/>
    <property type="molecule type" value="Genomic_DNA"/>
</dbReference>
<evidence type="ECO:0000256" key="2">
    <source>
        <dbReference type="ARBA" id="ARBA00010617"/>
    </source>
</evidence>
<keyword evidence="8" id="KW-1185">Reference proteome</keyword>
<dbReference type="InterPro" id="IPR050121">
    <property type="entry name" value="Cytochrome_P450_monoxygenase"/>
</dbReference>
<evidence type="ECO:0000256" key="3">
    <source>
        <dbReference type="ARBA" id="ARBA00022723"/>
    </source>
</evidence>
<evidence type="ECO:0000313" key="8">
    <source>
        <dbReference type="Proteomes" id="UP000799291"/>
    </source>
</evidence>
<dbReference type="GO" id="GO:0004497">
    <property type="term" value="F:monooxygenase activity"/>
    <property type="evidence" value="ECO:0007669"/>
    <property type="project" value="UniProtKB-KW"/>
</dbReference>
<dbReference type="GO" id="GO:0016705">
    <property type="term" value="F:oxidoreductase activity, acting on paired donors, with incorporation or reduction of molecular oxygen"/>
    <property type="evidence" value="ECO:0007669"/>
    <property type="project" value="InterPro"/>
</dbReference>
<proteinExistence type="inferred from homology"/>
<comment type="cofactor">
    <cofactor evidence="1">
        <name>heme</name>
        <dbReference type="ChEBI" id="CHEBI:30413"/>
    </cofactor>
</comment>
<evidence type="ECO:0000256" key="4">
    <source>
        <dbReference type="ARBA" id="ARBA00023002"/>
    </source>
</evidence>
<dbReference type="AlphaFoldDB" id="A0A6G1IV18"/>